<evidence type="ECO:0000259" key="2">
    <source>
        <dbReference type="PROSITE" id="PS50157"/>
    </source>
</evidence>
<organism evidence="3 4">
    <name type="scientific">Triparma laevis f. inornata</name>
    <dbReference type="NCBI Taxonomy" id="1714386"/>
    <lineage>
        <taxon>Eukaryota</taxon>
        <taxon>Sar</taxon>
        <taxon>Stramenopiles</taxon>
        <taxon>Ochrophyta</taxon>
        <taxon>Bolidophyceae</taxon>
        <taxon>Parmales</taxon>
        <taxon>Triparmaceae</taxon>
        <taxon>Triparma</taxon>
    </lineage>
</organism>
<name>A0A9W7BPE4_9STRA</name>
<accession>A0A9W7BPE4</accession>
<dbReference type="GO" id="GO:0008270">
    <property type="term" value="F:zinc ion binding"/>
    <property type="evidence" value="ECO:0007669"/>
    <property type="project" value="UniProtKB-KW"/>
</dbReference>
<evidence type="ECO:0000313" key="4">
    <source>
        <dbReference type="Proteomes" id="UP001162640"/>
    </source>
</evidence>
<evidence type="ECO:0000256" key="1">
    <source>
        <dbReference type="PROSITE-ProRule" id="PRU00042"/>
    </source>
</evidence>
<keyword evidence="1" id="KW-0862">Zinc</keyword>
<dbReference type="InterPro" id="IPR013087">
    <property type="entry name" value="Znf_C2H2_type"/>
</dbReference>
<dbReference type="PROSITE" id="PS50157">
    <property type="entry name" value="ZINC_FINGER_C2H2_2"/>
    <property type="match status" value="1"/>
</dbReference>
<feature type="domain" description="C2H2-type" evidence="2">
    <location>
        <begin position="185"/>
        <end position="213"/>
    </location>
</feature>
<dbReference type="Proteomes" id="UP001162640">
    <property type="component" value="Unassembled WGS sequence"/>
</dbReference>
<comment type="caution">
    <text evidence="3">The sequence shown here is derived from an EMBL/GenBank/DDBJ whole genome shotgun (WGS) entry which is preliminary data.</text>
</comment>
<evidence type="ECO:0000313" key="3">
    <source>
        <dbReference type="EMBL" id="GMH90278.1"/>
    </source>
</evidence>
<gene>
    <name evidence="3" type="ORF">TL16_g11720</name>
</gene>
<dbReference type="AlphaFoldDB" id="A0A9W7BPE4"/>
<keyword evidence="1" id="KW-0863">Zinc-finger</keyword>
<protein>
    <recommendedName>
        <fullName evidence="2">C2H2-type domain-containing protein</fullName>
    </recommendedName>
</protein>
<proteinExistence type="predicted"/>
<keyword evidence="1" id="KW-0479">Metal-binding</keyword>
<sequence length="283" mass="31568">MPTLGPASPIAFSALLNPSASSITFGSGLIQPKLSCLQTLKSTTTSLTFSTSPPPQPTDSPTDFLTNLARIAPLSLPLSYTFIPVAHSSADSLVESAYASLLSIPITHDPLFEAYVASFSFVTWIALLRYEASRSEVTSWECDIRCRNLAKRGRRAKRGCVGRRFVASLLAWNAIFEVELLATLRRCQRQCGRRFHRYTSLTHEQNLHATRYACRSFYKFSCTSSSNSLTWLKNAHEWFNPLASYLGSIYVYHQFHPHPALPETAPSLGTLTLELTFGIFLYE</sequence>
<dbReference type="EMBL" id="BLQM01000445">
    <property type="protein sequence ID" value="GMH90278.1"/>
    <property type="molecule type" value="Genomic_DNA"/>
</dbReference>
<reference evidence="4" key="1">
    <citation type="journal article" date="2023" name="Commun. Biol.">
        <title>Genome analysis of Parmales, the sister group of diatoms, reveals the evolutionary specialization of diatoms from phago-mixotrophs to photoautotrophs.</title>
        <authorList>
            <person name="Ban H."/>
            <person name="Sato S."/>
            <person name="Yoshikawa S."/>
            <person name="Yamada K."/>
            <person name="Nakamura Y."/>
            <person name="Ichinomiya M."/>
            <person name="Sato N."/>
            <person name="Blanc-Mathieu R."/>
            <person name="Endo H."/>
            <person name="Kuwata A."/>
            <person name="Ogata H."/>
        </authorList>
    </citation>
    <scope>NUCLEOTIDE SEQUENCE [LARGE SCALE GENOMIC DNA]</scope>
</reference>